<feature type="binding site" evidence="8">
    <location>
        <begin position="147"/>
        <end position="149"/>
    </location>
    <ligand>
        <name>ATP</name>
        <dbReference type="ChEBI" id="CHEBI:30616"/>
    </ligand>
</feature>
<dbReference type="GO" id="GO:0006436">
    <property type="term" value="P:tryptophanyl-tRNA aminoacylation"/>
    <property type="evidence" value="ECO:0007669"/>
    <property type="project" value="UniProtKB-UniRule"/>
</dbReference>
<feature type="binding site" evidence="8">
    <location>
        <begin position="11"/>
        <end position="13"/>
    </location>
    <ligand>
        <name>ATP</name>
        <dbReference type="ChEBI" id="CHEBI:30616"/>
    </ligand>
</feature>
<evidence type="ECO:0000256" key="6">
    <source>
        <dbReference type="ARBA" id="ARBA00023146"/>
    </source>
</evidence>
<evidence type="ECO:0000256" key="9">
    <source>
        <dbReference type="RuleBase" id="RU363036"/>
    </source>
</evidence>
<keyword evidence="6 8" id="KW-0030">Aminoacyl-tRNA synthetase</keyword>
<dbReference type="Gene3D" id="1.10.240.10">
    <property type="entry name" value="Tyrosyl-Transfer RNA Synthetase"/>
    <property type="match status" value="1"/>
</dbReference>
<reference evidence="10" key="2">
    <citation type="journal article" date="2021" name="PeerJ">
        <title>Extensive microbial diversity within the chicken gut microbiome revealed by metagenomics and culture.</title>
        <authorList>
            <person name="Gilroy R."/>
            <person name="Ravi A."/>
            <person name="Getino M."/>
            <person name="Pursley I."/>
            <person name="Horton D.L."/>
            <person name="Alikhan N.F."/>
            <person name="Baker D."/>
            <person name="Gharbi K."/>
            <person name="Hall N."/>
            <person name="Watson M."/>
            <person name="Adriaenssens E.M."/>
            <person name="Foster-Nyarko E."/>
            <person name="Jarju S."/>
            <person name="Secka A."/>
            <person name="Antonio M."/>
            <person name="Oren A."/>
            <person name="Chaudhuri R.R."/>
            <person name="La Ragione R."/>
            <person name="Hildebrand F."/>
            <person name="Pallen M.J."/>
        </authorList>
    </citation>
    <scope>NUCLEOTIDE SEQUENCE</scope>
    <source>
        <strain evidence="10">18911</strain>
    </source>
</reference>
<evidence type="ECO:0000313" key="10">
    <source>
        <dbReference type="EMBL" id="HIU59951.1"/>
    </source>
</evidence>
<gene>
    <name evidence="8 10" type="primary">trpS</name>
    <name evidence="10" type="ORF">IAB05_01015</name>
</gene>
<accession>A0A9D1MGQ8</accession>
<evidence type="ECO:0000313" key="11">
    <source>
        <dbReference type="Proteomes" id="UP000824094"/>
    </source>
</evidence>
<dbReference type="Gene3D" id="3.40.50.620">
    <property type="entry name" value="HUPs"/>
    <property type="match status" value="1"/>
</dbReference>
<dbReference type="SUPFAM" id="SSF52374">
    <property type="entry name" value="Nucleotidylyl transferase"/>
    <property type="match status" value="1"/>
</dbReference>
<dbReference type="PANTHER" id="PTHR43766:SF1">
    <property type="entry name" value="TRYPTOPHAN--TRNA LIGASE, MITOCHONDRIAL"/>
    <property type="match status" value="1"/>
</dbReference>
<feature type="short sequence motif" description="'KMSKS' region" evidence="8">
    <location>
        <begin position="195"/>
        <end position="199"/>
    </location>
</feature>
<comment type="subunit">
    <text evidence="8">Homodimer.</text>
</comment>
<comment type="similarity">
    <text evidence="1 8 9">Belongs to the class-I aminoacyl-tRNA synthetase family.</text>
</comment>
<keyword evidence="4 8" id="KW-0067">ATP-binding</keyword>
<evidence type="ECO:0000256" key="8">
    <source>
        <dbReference type="HAMAP-Rule" id="MF_00140"/>
    </source>
</evidence>
<comment type="subcellular location">
    <subcellularLocation>
        <location evidence="8">Cytoplasm</location>
    </subcellularLocation>
</comment>
<proteinExistence type="inferred from homology"/>
<keyword evidence="2 8" id="KW-0436">Ligase</keyword>
<comment type="caution">
    <text evidence="10">The sequence shown here is derived from an EMBL/GenBank/DDBJ whole genome shotgun (WGS) entry which is preliminary data.</text>
</comment>
<comment type="catalytic activity">
    <reaction evidence="7 8">
        <text>tRNA(Trp) + L-tryptophan + ATP = L-tryptophyl-tRNA(Trp) + AMP + diphosphate + H(+)</text>
        <dbReference type="Rhea" id="RHEA:24080"/>
        <dbReference type="Rhea" id="RHEA-COMP:9671"/>
        <dbReference type="Rhea" id="RHEA-COMP:9705"/>
        <dbReference type="ChEBI" id="CHEBI:15378"/>
        <dbReference type="ChEBI" id="CHEBI:30616"/>
        <dbReference type="ChEBI" id="CHEBI:33019"/>
        <dbReference type="ChEBI" id="CHEBI:57912"/>
        <dbReference type="ChEBI" id="CHEBI:78442"/>
        <dbReference type="ChEBI" id="CHEBI:78535"/>
        <dbReference type="ChEBI" id="CHEBI:456215"/>
        <dbReference type="EC" id="6.1.1.2"/>
    </reaction>
</comment>
<dbReference type="Proteomes" id="UP000824094">
    <property type="component" value="Unassembled WGS sequence"/>
</dbReference>
<dbReference type="CDD" id="cd00806">
    <property type="entry name" value="TrpRS_core"/>
    <property type="match status" value="1"/>
</dbReference>
<sequence length="331" mass="37447">MDKKIIYSGIQPTGIITIGNYIGAIQNWLKLQNDYDCIFGIADLHALTVRQVPAEYRKRALSFFAQYIACGLDSEKSILYFQSHVAEHTELQWILNCFTYIGEMQRMTQFKDKAAKHADNINMGLLDYPVLMAADILLYQTSLVPVGIDQKQHLEITRDIAIRFNNLYSPTFTVPEAYIGEHGAKVFSLQQPGQKMSKSDPDPNAAVSIIEEPDSIMKKFQRAVTDSDTAVRYDPDNKPGVSNLMVIMSEMSGMSLDEIERVYGDKGYAAFKKACGEAVIERLKPVKAEYDRLMGDKEYLLTVAREGADRARRIARRTLQKVKRKIGLVEQ</sequence>
<dbReference type="FunFam" id="1.10.240.10:FF:000002">
    <property type="entry name" value="Tryptophan--tRNA ligase"/>
    <property type="match status" value="1"/>
</dbReference>
<name>A0A9D1MGQ8_9FIRM</name>
<organism evidence="10 11">
    <name type="scientific">Candidatus Stercoripulliclostridium merdigallinarum</name>
    <dbReference type="NCBI Taxonomy" id="2840951"/>
    <lineage>
        <taxon>Bacteria</taxon>
        <taxon>Bacillati</taxon>
        <taxon>Bacillota</taxon>
        <taxon>Clostridia</taxon>
        <taxon>Eubacteriales</taxon>
        <taxon>Candidatus Stercoripulliclostridium</taxon>
    </lineage>
</organism>
<dbReference type="InterPro" id="IPR002306">
    <property type="entry name" value="Trp-tRNA-ligase"/>
</dbReference>
<feature type="binding site" evidence="8">
    <location>
        <position position="186"/>
    </location>
    <ligand>
        <name>ATP</name>
        <dbReference type="ChEBI" id="CHEBI:30616"/>
    </ligand>
</feature>
<dbReference type="NCBIfam" id="TIGR00233">
    <property type="entry name" value="trpS"/>
    <property type="match status" value="1"/>
</dbReference>
<dbReference type="Pfam" id="PF00579">
    <property type="entry name" value="tRNA-synt_1b"/>
    <property type="match status" value="1"/>
</dbReference>
<dbReference type="PANTHER" id="PTHR43766">
    <property type="entry name" value="TRYPTOPHAN--TRNA LIGASE, MITOCHONDRIAL"/>
    <property type="match status" value="1"/>
</dbReference>
<evidence type="ECO:0000256" key="3">
    <source>
        <dbReference type="ARBA" id="ARBA00022741"/>
    </source>
</evidence>
<dbReference type="PRINTS" id="PR01039">
    <property type="entry name" value="TRNASYNTHTRP"/>
</dbReference>
<comment type="function">
    <text evidence="8">Catalyzes the attachment of tryptophan to tRNA(Trp).</text>
</comment>
<keyword evidence="5 8" id="KW-0648">Protein biosynthesis</keyword>
<dbReference type="InterPro" id="IPR014729">
    <property type="entry name" value="Rossmann-like_a/b/a_fold"/>
</dbReference>
<dbReference type="EMBL" id="DVNF01000037">
    <property type="protein sequence ID" value="HIU59951.1"/>
    <property type="molecule type" value="Genomic_DNA"/>
</dbReference>
<evidence type="ECO:0000256" key="5">
    <source>
        <dbReference type="ARBA" id="ARBA00022917"/>
    </source>
</evidence>
<feature type="binding site" evidence="8">
    <location>
        <begin position="19"/>
        <end position="20"/>
    </location>
    <ligand>
        <name>ATP</name>
        <dbReference type="ChEBI" id="CHEBI:30616"/>
    </ligand>
</feature>
<feature type="short sequence motif" description="'HIGH' region" evidence="8">
    <location>
        <begin position="12"/>
        <end position="20"/>
    </location>
</feature>
<dbReference type="GO" id="GO:0005524">
    <property type="term" value="F:ATP binding"/>
    <property type="evidence" value="ECO:0007669"/>
    <property type="project" value="UniProtKB-UniRule"/>
</dbReference>
<dbReference type="GO" id="GO:0005829">
    <property type="term" value="C:cytosol"/>
    <property type="evidence" value="ECO:0007669"/>
    <property type="project" value="TreeGrafter"/>
</dbReference>
<evidence type="ECO:0000256" key="7">
    <source>
        <dbReference type="ARBA" id="ARBA00049929"/>
    </source>
</evidence>
<dbReference type="GO" id="GO:0004830">
    <property type="term" value="F:tryptophan-tRNA ligase activity"/>
    <property type="evidence" value="ECO:0007669"/>
    <property type="project" value="UniProtKB-UniRule"/>
</dbReference>
<dbReference type="InterPro" id="IPR024109">
    <property type="entry name" value="Trp-tRNA-ligase_bac-type"/>
</dbReference>
<reference evidence="10" key="1">
    <citation type="submission" date="2020-10" db="EMBL/GenBank/DDBJ databases">
        <authorList>
            <person name="Gilroy R."/>
        </authorList>
    </citation>
    <scope>NUCLEOTIDE SEQUENCE</scope>
    <source>
        <strain evidence="10">18911</strain>
    </source>
</reference>
<keyword evidence="8" id="KW-0963">Cytoplasm</keyword>
<keyword evidence="3 8" id="KW-0547">Nucleotide-binding</keyword>
<dbReference type="EC" id="6.1.1.2" evidence="8"/>
<evidence type="ECO:0000256" key="4">
    <source>
        <dbReference type="ARBA" id="ARBA00022840"/>
    </source>
</evidence>
<dbReference type="AlphaFoldDB" id="A0A9D1MGQ8"/>
<dbReference type="InterPro" id="IPR002305">
    <property type="entry name" value="aa-tRNA-synth_Ic"/>
</dbReference>
<protein>
    <recommendedName>
        <fullName evidence="8">Tryptophan--tRNA ligase</fullName>
        <ecNumber evidence="8">6.1.1.2</ecNumber>
    </recommendedName>
    <alternativeName>
        <fullName evidence="8">Tryptophanyl-tRNA synthetase</fullName>
        <shortName evidence="8">TrpRS</shortName>
    </alternativeName>
</protein>
<dbReference type="InterPro" id="IPR050203">
    <property type="entry name" value="Trp-tRNA_synthetase"/>
</dbReference>
<feature type="binding site" evidence="8">
    <location>
        <position position="135"/>
    </location>
    <ligand>
        <name>L-tryptophan</name>
        <dbReference type="ChEBI" id="CHEBI:57912"/>
    </ligand>
</feature>
<dbReference type="PROSITE" id="PS00178">
    <property type="entry name" value="AA_TRNA_LIGASE_I"/>
    <property type="match status" value="1"/>
</dbReference>
<feature type="binding site" evidence="8">
    <location>
        <begin position="195"/>
        <end position="199"/>
    </location>
    <ligand>
        <name>ATP</name>
        <dbReference type="ChEBI" id="CHEBI:30616"/>
    </ligand>
</feature>
<dbReference type="HAMAP" id="MF_00140_B">
    <property type="entry name" value="Trp_tRNA_synth_B"/>
    <property type="match status" value="1"/>
</dbReference>
<evidence type="ECO:0000256" key="1">
    <source>
        <dbReference type="ARBA" id="ARBA00005594"/>
    </source>
</evidence>
<dbReference type="InterPro" id="IPR001412">
    <property type="entry name" value="aa-tRNA-synth_I_CS"/>
</dbReference>
<evidence type="ECO:0000256" key="2">
    <source>
        <dbReference type="ARBA" id="ARBA00022598"/>
    </source>
</evidence>